<dbReference type="InterPro" id="IPR036034">
    <property type="entry name" value="PDZ_sf"/>
</dbReference>
<feature type="region of interest" description="Disordered" evidence="1">
    <location>
        <begin position="1164"/>
        <end position="1194"/>
    </location>
</feature>
<reference evidence="5 6" key="1">
    <citation type="journal article" date="2011" name="Genome Biol. Evol.">
        <title>Integration of the genetic map and genome assembly of fugu facilitates insights into distinct features of genome evolution in teleosts and mammals.</title>
        <authorList>
            <person name="Kai W."/>
            <person name="Kikuchi K."/>
            <person name="Tohari S."/>
            <person name="Chew A.K."/>
            <person name="Tay A."/>
            <person name="Fujiwara A."/>
            <person name="Hosoya S."/>
            <person name="Suetake H."/>
            <person name="Naruse K."/>
            <person name="Brenner S."/>
            <person name="Suzuki Y."/>
            <person name="Venkatesh B."/>
        </authorList>
    </citation>
    <scope>NUCLEOTIDE SEQUENCE [LARGE SCALE GENOMIC DNA]</scope>
</reference>
<feature type="domain" description="PDZ" evidence="4">
    <location>
        <begin position="742"/>
        <end position="817"/>
    </location>
</feature>
<dbReference type="OMA" id="LAMCEDQ"/>
<dbReference type="InterPro" id="IPR052074">
    <property type="entry name" value="NonRcpt_TyrProt_Phosphatase"/>
</dbReference>
<dbReference type="SMART" id="SM01196">
    <property type="entry name" value="FERM_C"/>
    <property type="match status" value="1"/>
</dbReference>
<feature type="compositionally biased region" description="Basic and acidic residues" evidence="1">
    <location>
        <begin position="1164"/>
        <end position="1176"/>
    </location>
</feature>
<evidence type="ECO:0000313" key="5">
    <source>
        <dbReference type="Ensembl" id="ENSTRUP00000051915.2"/>
    </source>
</evidence>
<dbReference type="PROSITE" id="PS50106">
    <property type="entry name" value="PDZ"/>
    <property type="match status" value="3"/>
</dbReference>
<keyword evidence="6" id="KW-1185">Reference proteome</keyword>
<dbReference type="CDD" id="cd23071">
    <property type="entry name" value="PDZ1_FRMPD2-like"/>
    <property type="match status" value="1"/>
</dbReference>
<dbReference type="Pfam" id="PF00595">
    <property type="entry name" value="PDZ"/>
    <property type="match status" value="2"/>
</dbReference>
<dbReference type="PANTHER" id="PTHR46900">
    <property type="entry name" value="TYROSINE-PROTEIN PHOSPHATASE NON-RECEPTOR TYPE 13"/>
    <property type="match status" value="1"/>
</dbReference>
<dbReference type="AlphaFoldDB" id="A0A3B5K7M6"/>
<dbReference type="Pfam" id="PF00373">
    <property type="entry name" value="FERM_M"/>
    <property type="match status" value="1"/>
</dbReference>
<dbReference type="InterPro" id="IPR019749">
    <property type="entry name" value="Band_41_domain"/>
</dbReference>
<evidence type="ECO:0000259" key="4">
    <source>
        <dbReference type="PROSITE" id="PS50106"/>
    </source>
</evidence>
<organism evidence="5 6">
    <name type="scientific">Takifugu rubripes</name>
    <name type="common">Japanese pufferfish</name>
    <name type="synonym">Fugu rubripes</name>
    <dbReference type="NCBI Taxonomy" id="31033"/>
    <lineage>
        <taxon>Eukaryota</taxon>
        <taxon>Metazoa</taxon>
        <taxon>Chordata</taxon>
        <taxon>Craniata</taxon>
        <taxon>Vertebrata</taxon>
        <taxon>Euteleostomi</taxon>
        <taxon>Actinopterygii</taxon>
        <taxon>Neopterygii</taxon>
        <taxon>Teleostei</taxon>
        <taxon>Neoteleostei</taxon>
        <taxon>Acanthomorphata</taxon>
        <taxon>Eupercaria</taxon>
        <taxon>Tetraodontiformes</taxon>
        <taxon>Tetradontoidea</taxon>
        <taxon>Tetraodontidae</taxon>
        <taxon>Takifugu</taxon>
    </lineage>
</organism>
<evidence type="ECO:0000256" key="1">
    <source>
        <dbReference type="SAM" id="MobiDB-lite"/>
    </source>
</evidence>
<dbReference type="SUPFAM" id="SSF50156">
    <property type="entry name" value="PDZ domain-like"/>
    <property type="match status" value="3"/>
</dbReference>
<dbReference type="STRING" id="31033.ENSTRUP00000051915"/>
<sequence>MSPTRVISCGQLLFSFMLINVTVIITTVTDWNTVQISPLFFPGVNNMSNIISPASLLLSATGTLAFKNCGLSDEVSTFTAPEMLQGPISHSYDGISLFLFCSQPVQLSDHLNSLLLSMCEDMAHRRVNLNSILEACESQHKASILPSPTKVIKRLVEDVFREPVSIEFHRNCFCLSYFLAVTFFVVVFFCQALGPEFIRMSDEPQILLELPGSIVSRKGRSCSSQREVTVVLPNGQYVVVRCDIKSRARDVFDMVVAHANLVEHFYFSLAFLDDDEYFFLEHETKISKVAPDSWKKGQMSSFLVFLRVKYFVDDISFVLHKLTRHQYYLQLRKDILEDRLYCNEETGLYLVALALQVEFGDYIPELYGKNYYQPEHYVSKRMLEKLALPTIKEELPRLHASHVHMSPEEAETEYLKIAQQLPEYGVMFHRVGREKRPVVGELVLGVCAKGIIVYEMKNHIRMVTRRFLWRETDSISTGRRKLIIECGGPSGKKHGFVTESSKIAQYLLNLCSAQHKFHSEMTSRQLNHTVIPGHEKYMSVYRDPSLNLKQMSCSEGMLNHIGLTPGQPDSISKSCDDLTAKLEERLRQQREMRREMSRELHKELHDPGDFRDQKDSPEREIVCVTLKKDQKLGFGFVIVGEDNTGKLDLGIFIASVVPDGPADKDGRIKPGGRLISLNKISLEGVTFTDAAAILQSSPDEVELIVSQPKPLSVIFPHFNFAFQDACSRSPSIISLKTAERFVLELKKSSGSLGISVAGGINTTVRYGGIYIKSLVPGGAAEQDGRIQIGDRLLEVDGINLKGVTHQQAVECLKKTGEVCKAHTHAGAHARLSSLFSVRICVTPSCFSSHAQPPRTEISIETTLSGRAKDYSFVTDGEKADTKLVLRKSLSGLGFSFNISHLRSGLDNGSVVRIKRLFPGQPAMESGLLREGDVILSVNRSNHFLLLGFVFQRVLFMLRGAPPEVCLLICRPGPGIVYEVDDNTLVSSRTQAYTPYCSITSHISIREDAEGRVTYCLVGNGLSIVANEEYLTISSTLDPPHNPTTALTAPNSQPSGSVPRFTAHNPGLGPYLPAATVSPLSLPPDTPTPCSLAQPLTTQPPKTTNHLVHQGLHSGHYEVKPMVPPPKPPPPLMPITTQVFPSRPPCALALPPTALAAPSHRHLRARDGVEKRDRDCGDRDDEDDLDEEEEESRRKASLCWLEISAQLAIA</sequence>
<dbReference type="SUPFAM" id="SSF54236">
    <property type="entry name" value="Ubiquitin-like"/>
    <property type="match status" value="1"/>
</dbReference>
<keyword evidence="2" id="KW-0812">Transmembrane</keyword>
<dbReference type="Pfam" id="PF09380">
    <property type="entry name" value="FERM_C"/>
    <property type="match status" value="1"/>
</dbReference>
<evidence type="ECO:0000256" key="2">
    <source>
        <dbReference type="SAM" id="Phobius"/>
    </source>
</evidence>
<feature type="domain" description="PDZ" evidence="4">
    <location>
        <begin position="882"/>
        <end position="972"/>
    </location>
</feature>
<dbReference type="Proteomes" id="UP000005226">
    <property type="component" value="Chromosome 4"/>
</dbReference>
<dbReference type="SMART" id="SM00295">
    <property type="entry name" value="B41"/>
    <property type="match status" value="1"/>
</dbReference>
<dbReference type="InterPro" id="IPR019748">
    <property type="entry name" value="FERM_central"/>
</dbReference>
<dbReference type="CDD" id="cd06792">
    <property type="entry name" value="PDZ2-PTPN13_FRMPD2-like"/>
    <property type="match status" value="1"/>
</dbReference>
<dbReference type="InterPro" id="IPR011993">
    <property type="entry name" value="PH-like_dom_sf"/>
</dbReference>
<dbReference type="Pfam" id="PF09379">
    <property type="entry name" value="FERM_N"/>
    <property type="match status" value="1"/>
</dbReference>
<accession>A0A3B5K7M6</accession>
<feature type="domain" description="FERM" evidence="3">
    <location>
        <begin position="226"/>
        <end position="522"/>
    </location>
</feature>
<dbReference type="SUPFAM" id="SSF47031">
    <property type="entry name" value="Second domain of FERM"/>
    <property type="match status" value="1"/>
</dbReference>
<dbReference type="Gene3D" id="2.30.42.10">
    <property type="match status" value="3"/>
</dbReference>
<dbReference type="SMART" id="SM00228">
    <property type="entry name" value="PDZ"/>
    <property type="match status" value="3"/>
</dbReference>
<feature type="transmembrane region" description="Helical" evidence="2">
    <location>
        <begin position="49"/>
        <end position="66"/>
    </location>
</feature>
<dbReference type="InParanoid" id="A0A3B5K7M6"/>
<keyword evidence="2" id="KW-1133">Transmembrane helix</keyword>
<dbReference type="Ensembl" id="ENSTRUT00000053072.2">
    <property type="protein sequence ID" value="ENSTRUP00000051915.2"/>
    <property type="gene ID" value="ENSTRUG00000023086.2"/>
</dbReference>
<dbReference type="PRINTS" id="PR00935">
    <property type="entry name" value="BAND41"/>
</dbReference>
<dbReference type="InterPro" id="IPR018979">
    <property type="entry name" value="FERM_N"/>
</dbReference>
<reference evidence="5" key="2">
    <citation type="submission" date="2025-08" db="UniProtKB">
        <authorList>
            <consortium name="Ensembl"/>
        </authorList>
    </citation>
    <scope>IDENTIFICATION</scope>
</reference>
<dbReference type="SUPFAM" id="SSF50729">
    <property type="entry name" value="PH domain-like"/>
    <property type="match status" value="1"/>
</dbReference>
<dbReference type="InterPro" id="IPR029071">
    <property type="entry name" value="Ubiquitin-like_domsf"/>
</dbReference>
<feature type="transmembrane region" description="Helical" evidence="2">
    <location>
        <begin position="175"/>
        <end position="194"/>
    </location>
</feature>
<feature type="transmembrane region" description="Helical" evidence="2">
    <location>
        <begin position="12"/>
        <end position="29"/>
    </location>
</feature>
<dbReference type="Gene3D" id="1.20.80.10">
    <property type="match status" value="1"/>
</dbReference>
<feature type="domain" description="PDZ" evidence="4">
    <location>
        <begin position="623"/>
        <end position="709"/>
    </location>
</feature>
<evidence type="ECO:0000313" key="6">
    <source>
        <dbReference type="Proteomes" id="UP000005226"/>
    </source>
</evidence>
<dbReference type="GeneTree" id="ENSGT00940000160066"/>
<reference evidence="5" key="3">
    <citation type="submission" date="2025-09" db="UniProtKB">
        <authorList>
            <consortium name="Ensembl"/>
        </authorList>
    </citation>
    <scope>IDENTIFICATION</scope>
</reference>
<feature type="compositionally biased region" description="Acidic residues" evidence="1">
    <location>
        <begin position="1177"/>
        <end position="1189"/>
    </location>
</feature>
<dbReference type="InterPro" id="IPR014352">
    <property type="entry name" value="FERM/acyl-CoA-bd_prot_sf"/>
</dbReference>
<dbReference type="PROSITE" id="PS50057">
    <property type="entry name" value="FERM_3"/>
    <property type="match status" value="1"/>
</dbReference>
<protein>
    <submittedName>
        <fullName evidence="5">Uncharacterized protein</fullName>
    </submittedName>
</protein>
<dbReference type="Gene3D" id="2.30.29.30">
    <property type="entry name" value="Pleckstrin-homology domain (PH domain)/Phosphotyrosine-binding domain (PTB)"/>
    <property type="match status" value="1"/>
</dbReference>
<keyword evidence="2" id="KW-0472">Membrane</keyword>
<dbReference type="CDD" id="cd14473">
    <property type="entry name" value="FERM_B-lobe"/>
    <property type="match status" value="1"/>
</dbReference>
<dbReference type="InterPro" id="IPR018980">
    <property type="entry name" value="FERM_PH-like_C"/>
</dbReference>
<dbReference type="InterPro" id="IPR035963">
    <property type="entry name" value="FERM_2"/>
</dbReference>
<name>A0A3B5K7M6_TAKRU</name>
<dbReference type="Gene3D" id="3.10.20.90">
    <property type="entry name" value="Phosphatidylinositol 3-kinase Catalytic Subunit, Chain A, domain 1"/>
    <property type="match status" value="1"/>
</dbReference>
<dbReference type="PANTHER" id="PTHR46900:SF4">
    <property type="entry name" value="FERM AND PDZ DOMAIN CONTAINING 2"/>
    <property type="match status" value="1"/>
</dbReference>
<dbReference type="InterPro" id="IPR000299">
    <property type="entry name" value="FERM_domain"/>
</dbReference>
<dbReference type="CDD" id="cd13187">
    <property type="entry name" value="FERM_C_PTPH13"/>
    <property type="match status" value="1"/>
</dbReference>
<proteinExistence type="predicted"/>
<dbReference type="InterPro" id="IPR001478">
    <property type="entry name" value="PDZ"/>
</dbReference>
<evidence type="ECO:0000259" key="3">
    <source>
        <dbReference type="PROSITE" id="PS50057"/>
    </source>
</evidence>